<name>A0A418V6T5_9DEIO</name>
<accession>A0A418V6T5</accession>
<evidence type="ECO:0000256" key="1">
    <source>
        <dbReference type="ARBA" id="ARBA00022714"/>
    </source>
</evidence>
<keyword evidence="4" id="KW-0411">Iron-sulfur</keyword>
<dbReference type="SMART" id="SM00704">
    <property type="entry name" value="ZnF_CDGSH"/>
    <property type="match status" value="1"/>
</dbReference>
<evidence type="ECO:0000256" key="4">
    <source>
        <dbReference type="ARBA" id="ARBA00023014"/>
    </source>
</evidence>
<dbReference type="Pfam" id="PF06902">
    <property type="entry name" value="Fer4_19"/>
    <property type="match status" value="1"/>
</dbReference>
<keyword evidence="2" id="KW-0479">Metal-binding</keyword>
<keyword evidence="1" id="KW-0001">2Fe-2S</keyword>
<comment type="caution">
    <text evidence="6">The sequence shown here is derived from an EMBL/GenBank/DDBJ whole genome shotgun (WGS) entry which is preliminary data.</text>
</comment>
<dbReference type="Gene3D" id="3.40.5.90">
    <property type="entry name" value="CDGSH iron-sulfur domain, mitoNEET-type"/>
    <property type="match status" value="1"/>
</dbReference>
<dbReference type="RefSeq" id="WP_119763303.1">
    <property type="nucleotide sequence ID" value="NZ_QYUJ01000014.1"/>
</dbReference>
<dbReference type="InterPro" id="IPR010693">
    <property type="entry name" value="Divergent_4Fe-4S_mono-cluster"/>
</dbReference>
<dbReference type="OrthoDB" id="9793389at2"/>
<dbReference type="EMBL" id="QYUJ01000014">
    <property type="protein sequence ID" value="RJF71789.1"/>
    <property type="molecule type" value="Genomic_DNA"/>
</dbReference>
<keyword evidence="3" id="KW-0408">Iron</keyword>
<dbReference type="Pfam" id="PF09360">
    <property type="entry name" value="zf-CDGSH"/>
    <property type="match status" value="1"/>
</dbReference>
<evidence type="ECO:0000259" key="5">
    <source>
        <dbReference type="SMART" id="SM00704"/>
    </source>
</evidence>
<dbReference type="Gene3D" id="3.30.70.20">
    <property type="match status" value="1"/>
</dbReference>
<dbReference type="InterPro" id="IPR042216">
    <property type="entry name" value="MitoNEET_CISD"/>
</dbReference>
<feature type="domain" description="Iron-binding zinc finger CDGSH type" evidence="5">
    <location>
        <begin position="98"/>
        <end position="144"/>
    </location>
</feature>
<dbReference type="GO" id="GO:0046872">
    <property type="term" value="F:metal ion binding"/>
    <property type="evidence" value="ECO:0007669"/>
    <property type="project" value="UniProtKB-KW"/>
</dbReference>
<protein>
    <recommendedName>
        <fullName evidence="5">Iron-binding zinc finger CDGSH type domain-containing protein</fullName>
    </recommendedName>
</protein>
<sequence length="153" mass="16483">MTDPKSHWGKAYTDDDITVYYDARRCIHFAACVRGLPQVFNPQAKPWIKADAAPAEQIAGVVRRCPTGALHYELKNGPAESPEPTSVEVRENGPLFLRGDLTIAAPDSATPGGEVKDTRAALCRCGASSNKPFCDGTHRNGFRAEGGQKLNTA</sequence>
<evidence type="ECO:0000256" key="2">
    <source>
        <dbReference type="ARBA" id="ARBA00022723"/>
    </source>
</evidence>
<evidence type="ECO:0000256" key="3">
    <source>
        <dbReference type="ARBA" id="ARBA00023004"/>
    </source>
</evidence>
<evidence type="ECO:0000313" key="6">
    <source>
        <dbReference type="EMBL" id="RJF71789.1"/>
    </source>
</evidence>
<proteinExistence type="predicted"/>
<keyword evidence="7" id="KW-1185">Reference proteome</keyword>
<reference evidence="6 7" key="1">
    <citation type="submission" date="2018-09" db="EMBL/GenBank/DDBJ databases">
        <authorList>
            <person name="Zhu H."/>
        </authorList>
    </citation>
    <scope>NUCLEOTIDE SEQUENCE [LARGE SCALE GENOMIC DNA]</scope>
    <source>
        <strain evidence="6 7">K2S05-167</strain>
    </source>
</reference>
<organism evidence="6 7">
    <name type="scientific">Deinococcus cavernae</name>
    <dbReference type="NCBI Taxonomy" id="2320857"/>
    <lineage>
        <taxon>Bacteria</taxon>
        <taxon>Thermotogati</taxon>
        <taxon>Deinococcota</taxon>
        <taxon>Deinococci</taxon>
        <taxon>Deinococcales</taxon>
        <taxon>Deinococcaceae</taxon>
        <taxon>Deinococcus</taxon>
    </lineage>
</organism>
<dbReference type="Proteomes" id="UP000286287">
    <property type="component" value="Unassembled WGS sequence"/>
</dbReference>
<gene>
    <name evidence="6" type="ORF">D3875_09650</name>
</gene>
<evidence type="ECO:0000313" key="7">
    <source>
        <dbReference type="Proteomes" id="UP000286287"/>
    </source>
</evidence>
<dbReference type="AlphaFoldDB" id="A0A418V6T5"/>
<dbReference type="GO" id="GO:0051537">
    <property type="term" value="F:2 iron, 2 sulfur cluster binding"/>
    <property type="evidence" value="ECO:0007669"/>
    <property type="project" value="UniProtKB-KW"/>
</dbReference>
<dbReference type="InterPro" id="IPR018967">
    <property type="entry name" value="FeS-contain_CDGSH-typ"/>
</dbReference>
<dbReference type="GO" id="GO:0005737">
    <property type="term" value="C:cytoplasm"/>
    <property type="evidence" value="ECO:0007669"/>
    <property type="project" value="UniProtKB-ARBA"/>
</dbReference>